<keyword evidence="1" id="KW-1133">Transmembrane helix</keyword>
<name>A0A0G2AJG4_9BACT</name>
<dbReference type="Proteomes" id="UP000033870">
    <property type="component" value="Unassembled WGS sequence"/>
</dbReference>
<accession>A0A0G2AJG4</accession>
<evidence type="ECO:0000313" key="2">
    <source>
        <dbReference type="EMBL" id="KKW41372.1"/>
    </source>
</evidence>
<evidence type="ECO:0000256" key="1">
    <source>
        <dbReference type="SAM" id="Phobius"/>
    </source>
</evidence>
<protein>
    <submittedName>
        <fullName evidence="2">Uncharacterized protein</fullName>
    </submittedName>
</protein>
<organism evidence="2 3">
    <name type="scientific">Candidatus Magasanikbacteria bacterium GW2011_GWA2_56_11</name>
    <dbReference type="NCBI Taxonomy" id="1619044"/>
    <lineage>
        <taxon>Bacteria</taxon>
        <taxon>Candidatus Magasanikiibacteriota</taxon>
    </lineage>
</organism>
<dbReference type="AlphaFoldDB" id="A0A0G2AJG4"/>
<sequence>MRQGTDNIEIKDPPLEELTKKHSCLKRTCVSCCSFLVVLVLISFVILKLTLGPETRTVKTLPREFMRAVPLYDPENIETIKLTAGSGRSRGVETAAFVPKLVVAPLLLIFDRDNTFIRKYRPELSAALDEGRTDWEKFSLFLEEPVGDHRDIVHIDWHGLTADRTFIAEYYETELKKKNFQIANRTETNTVSQFTFNNDSIDGVVYIEDQRSTEPTDFVSLTITMDLSAE</sequence>
<keyword evidence="1" id="KW-0472">Membrane</keyword>
<proteinExistence type="predicted"/>
<dbReference type="STRING" id="1619044.UY92_C0021G0006"/>
<gene>
    <name evidence="2" type="ORF">UY92_C0021G0006</name>
</gene>
<dbReference type="EMBL" id="LCRX01000021">
    <property type="protein sequence ID" value="KKW41372.1"/>
    <property type="molecule type" value="Genomic_DNA"/>
</dbReference>
<evidence type="ECO:0000313" key="3">
    <source>
        <dbReference type="Proteomes" id="UP000033870"/>
    </source>
</evidence>
<comment type="caution">
    <text evidence="2">The sequence shown here is derived from an EMBL/GenBank/DDBJ whole genome shotgun (WGS) entry which is preliminary data.</text>
</comment>
<keyword evidence="1" id="KW-0812">Transmembrane</keyword>
<feature type="transmembrane region" description="Helical" evidence="1">
    <location>
        <begin position="28"/>
        <end position="47"/>
    </location>
</feature>
<reference evidence="2 3" key="1">
    <citation type="journal article" date="2015" name="Nature">
        <title>rRNA introns, odd ribosomes, and small enigmatic genomes across a large radiation of phyla.</title>
        <authorList>
            <person name="Brown C.T."/>
            <person name="Hug L.A."/>
            <person name="Thomas B.C."/>
            <person name="Sharon I."/>
            <person name="Castelle C.J."/>
            <person name="Singh A."/>
            <person name="Wilkins M.J."/>
            <person name="Williams K.H."/>
            <person name="Banfield J.F."/>
        </authorList>
    </citation>
    <scope>NUCLEOTIDE SEQUENCE [LARGE SCALE GENOMIC DNA]</scope>
</reference>